<dbReference type="CDD" id="cd11377">
    <property type="entry name" value="Pro-peptidase_S53"/>
    <property type="match status" value="1"/>
</dbReference>
<dbReference type="OrthoDB" id="409122at2759"/>
<evidence type="ECO:0000256" key="1">
    <source>
        <dbReference type="ARBA" id="ARBA00001910"/>
    </source>
</evidence>
<feature type="signal peptide" evidence="13">
    <location>
        <begin position="1"/>
        <end position="19"/>
    </location>
</feature>
<sequence length="597" mass="63802">MLFTRLTCALIATLSSATAIRSNTVSHNWERGPPASPDQTITLHIALRSEHEDAAVESLLRTSDPTNEHFRRHLDAVEAHRLSEPARDDVTAVEKWLSDHDLWESSSMQVGIIEIDTSIAQAEKLLNATYHWFTGSGIEDTALVRTESYDLPEDVAEIVEFVTPTTSFPLLADKNVHPPGAQQPLTKAKRDTCGSNDETTPTCVRQIYGIDYTAQPNRTTFAVYGTEAASFNPADLQTYLFKYNPPAAAASATFKVVSSDDANSSSSSSIEPKFETSLVTQVSLGLAFPAVGVLYNNGGVFGPNPGRTYDRFVSFLQELIVNDTVPSVVSFSESLSEDKVDPAYARRVCNMMAQIGARGVSLLFSSGNNGANGDSGSGTHNAVFEPKFPASCPWVTAVGGTTNLANETAATQSTLSTFAKTFYTASGGGFSNLFVRPTYQRRAVSRYIKQHVPADYHSVSGFNASGRGIPDVSAFSTGFPTVVSLIPGVPLTVAIGGTSSATPLWAAVIALLNDYEASQGRPPLGFLNPWLYSLRAGIKDITTGGDNAGACNFLGGCRLEKTLGYNVTQGWDPVTGLGSPLWKGLVAALDKRGCSGH</sequence>
<evidence type="ECO:0000256" key="6">
    <source>
        <dbReference type="ARBA" id="ARBA00022723"/>
    </source>
</evidence>
<keyword evidence="6 11" id="KW-0479">Metal-binding</keyword>
<protein>
    <recommendedName>
        <fullName evidence="4">tripeptidyl-peptidase II</fullName>
        <ecNumber evidence="4">3.4.14.10</ecNumber>
    </recommendedName>
</protein>
<dbReference type="InterPro" id="IPR015366">
    <property type="entry name" value="S53_propep"/>
</dbReference>
<evidence type="ECO:0000256" key="4">
    <source>
        <dbReference type="ARBA" id="ARBA00012462"/>
    </source>
</evidence>
<comment type="caution">
    <text evidence="11">Lacks conserved residue(s) required for the propagation of feature annotation.</text>
</comment>
<gene>
    <name evidence="16" type="ORF">K489DRAFT_385543</name>
</gene>
<dbReference type="PROSITE" id="PS51695">
    <property type="entry name" value="SEDOLISIN"/>
    <property type="match status" value="1"/>
</dbReference>
<evidence type="ECO:0000313" key="16">
    <source>
        <dbReference type="RefSeq" id="XP_033454813.1"/>
    </source>
</evidence>
<dbReference type="InterPro" id="IPR023828">
    <property type="entry name" value="Peptidase_S8_Ser-AS"/>
</dbReference>
<dbReference type="Pfam" id="PF09286">
    <property type="entry name" value="Pro-kuma_activ"/>
    <property type="match status" value="1"/>
</dbReference>
<keyword evidence="8" id="KW-0720">Serine protease</keyword>
<accession>A0A6J3LT38</accession>
<dbReference type="InterPro" id="IPR030400">
    <property type="entry name" value="Sedolisin_dom"/>
</dbReference>
<dbReference type="GeneID" id="54363930"/>
<dbReference type="CDD" id="cd04056">
    <property type="entry name" value="Peptidases_S53"/>
    <property type="match status" value="1"/>
</dbReference>
<name>A0A6J3LT38_9PEZI</name>
<dbReference type="InterPro" id="IPR036852">
    <property type="entry name" value="Peptidase_S8/S53_dom_sf"/>
</dbReference>
<reference evidence="16" key="1">
    <citation type="submission" date="2020-01" db="EMBL/GenBank/DDBJ databases">
        <authorList>
            <consortium name="DOE Joint Genome Institute"/>
            <person name="Haridas S."/>
            <person name="Albert R."/>
            <person name="Binder M."/>
            <person name="Bloem J."/>
            <person name="Labutti K."/>
            <person name="Salamov A."/>
            <person name="Andreopoulos B."/>
            <person name="Baker S.E."/>
            <person name="Barry K."/>
            <person name="Bills G."/>
            <person name="Bluhm B.H."/>
            <person name="Cannon C."/>
            <person name="Castanera R."/>
            <person name="Culley D.E."/>
            <person name="Daum C."/>
            <person name="Ezra D."/>
            <person name="Gonzalez J.B."/>
            <person name="Henrissat B."/>
            <person name="Kuo A."/>
            <person name="Liang C."/>
            <person name="Lipzen A."/>
            <person name="Lutzoni F."/>
            <person name="Magnuson J."/>
            <person name="Mondo S."/>
            <person name="Nolan M."/>
            <person name="Ohm R."/>
            <person name="Pangilinan J."/>
            <person name="Park H.-J."/>
            <person name="Ramirez L."/>
            <person name="Alfaro M."/>
            <person name="Sun H."/>
            <person name="Tritt A."/>
            <person name="Yoshinaga Y."/>
            <person name="Zwiers L.-H."/>
            <person name="Turgeon B.G."/>
            <person name="Goodwin S.B."/>
            <person name="Spatafora J.W."/>
            <person name="Crous P.W."/>
            <person name="Grigoriev I.V."/>
        </authorList>
    </citation>
    <scope>NUCLEOTIDE SEQUENCE</scope>
    <source>
        <strain evidence="16">CBS 342.82</strain>
    </source>
</reference>
<dbReference type="PANTHER" id="PTHR14218:SF10">
    <property type="entry name" value="PEPTIDASE S53 DOMAIN-CONTAINING PROTEIN"/>
    <property type="match status" value="1"/>
</dbReference>
<comment type="subcellular location">
    <subcellularLocation>
        <location evidence="3">Secreted</location>
        <location evidence="3">Extracellular space</location>
    </subcellularLocation>
</comment>
<feature type="chain" id="PRO_5026948154" description="tripeptidyl-peptidase II" evidence="13">
    <location>
        <begin position="20"/>
        <end position="597"/>
    </location>
</feature>
<evidence type="ECO:0000256" key="3">
    <source>
        <dbReference type="ARBA" id="ARBA00004239"/>
    </source>
</evidence>
<dbReference type="GO" id="GO:0004252">
    <property type="term" value="F:serine-type endopeptidase activity"/>
    <property type="evidence" value="ECO:0007669"/>
    <property type="project" value="InterPro"/>
</dbReference>
<comment type="catalytic activity">
    <reaction evidence="1">
        <text>Release of an N-terminal tripeptide from a polypeptide.</text>
        <dbReference type="EC" id="3.4.14.10"/>
    </reaction>
</comment>
<keyword evidence="5" id="KW-0645">Protease</keyword>
<comment type="function">
    <text evidence="2">Secreted tripeptidyl-peptidase which degrades proteins at acidic pHs and is involved in virulence.</text>
</comment>
<keyword evidence="9 11" id="KW-0106">Calcium</keyword>
<reference evidence="16" key="3">
    <citation type="submission" date="2025-08" db="UniProtKB">
        <authorList>
            <consortium name="RefSeq"/>
        </authorList>
    </citation>
    <scope>IDENTIFICATION</scope>
    <source>
        <strain evidence="16">CBS 342.82</strain>
    </source>
</reference>
<evidence type="ECO:0000313" key="15">
    <source>
        <dbReference type="Proteomes" id="UP000504637"/>
    </source>
</evidence>
<evidence type="ECO:0000256" key="7">
    <source>
        <dbReference type="ARBA" id="ARBA00022801"/>
    </source>
</evidence>
<comment type="cofactor">
    <cofactor evidence="11">
        <name>Ca(2+)</name>
        <dbReference type="ChEBI" id="CHEBI:29108"/>
    </cofactor>
    <text evidence="11">Binds 1 Ca(2+) ion per subunit.</text>
</comment>
<dbReference type="GO" id="GO:0006508">
    <property type="term" value="P:proteolysis"/>
    <property type="evidence" value="ECO:0007669"/>
    <property type="project" value="UniProtKB-KW"/>
</dbReference>
<dbReference type="InterPro" id="IPR050819">
    <property type="entry name" value="Tripeptidyl-peptidase_I"/>
</dbReference>
<evidence type="ECO:0000256" key="10">
    <source>
        <dbReference type="ARBA" id="ARBA00023145"/>
    </source>
</evidence>
<dbReference type="EC" id="3.4.14.10" evidence="4"/>
<proteinExistence type="predicted"/>
<dbReference type="Pfam" id="PF00082">
    <property type="entry name" value="Peptidase_S8"/>
    <property type="match status" value="1"/>
</dbReference>
<feature type="region of interest" description="Disordered" evidence="12">
    <location>
        <begin position="172"/>
        <end position="196"/>
    </location>
</feature>
<evidence type="ECO:0000256" key="9">
    <source>
        <dbReference type="ARBA" id="ARBA00022837"/>
    </source>
</evidence>
<keyword evidence="7" id="KW-0378">Hydrolase</keyword>
<dbReference type="RefSeq" id="XP_033454813.1">
    <property type="nucleotide sequence ID" value="XM_033606130.1"/>
</dbReference>
<keyword evidence="15" id="KW-1185">Reference proteome</keyword>
<feature type="binding site" evidence="11">
    <location>
        <position position="540"/>
    </location>
    <ligand>
        <name>Ca(2+)</name>
        <dbReference type="ChEBI" id="CHEBI:29108"/>
    </ligand>
</feature>
<evidence type="ECO:0000256" key="5">
    <source>
        <dbReference type="ARBA" id="ARBA00022670"/>
    </source>
</evidence>
<dbReference type="InterPro" id="IPR000209">
    <property type="entry name" value="Peptidase_S8/S53_dom"/>
</dbReference>
<dbReference type="PANTHER" id="PTHR14218">
    <property type="entry name" value="PROTEASE S8 TRIPEPTIDYL PEPTIDASE I CLN2"/>
    <property type="match status" value="1"/>
</dbReference>
<dbReference type="SUPFAM" id="SSF54897">
    <property type="entry name" value="Protease propeptides/inhibitors"/>
    <property type="match status" value="1"/>
</dbReference>
<evidence type="ECO:0000256" key="2">
    <source>
        <dbReference type="ARBA" id="ARBA00002451"/>
    </source>
</evidence>
<dbReference type="PROSITE" id="PS00138">
    <property type="entry name" value="SUBTILASE_SER"/>
    <property type="match status" value="1"/>
</dbReference>
<feature type="binding site" evidence="11">
    <location>
        <position position="541"/>
    </location>
    <ligand>
        <name>Ca(2+)</name>
        <dbReference type="ChEBI" id="CHEBI:29108"/>
    </ligand>
</feature>
<keyword evidence="10" id="KW-0865">Zymogen</keyword>
<dbReference type="Proteomes" id="UP000504637">
    <property type="component" value="Unplaced"/>
</dbReference>
<dbReference type="SUPFAM" id="SSF52743">
    <property type="entry name" value="Subtilisin-like"/>
    <property type="match status" value="1"/>
</dbReference>
<reference evidence="16" key="2">
    <citation type="submission" date="2020-04" db="EMBL/GenBank/DDBJ databases">
        <authorList>
            <consortium name="NCBI Genome Project"/>
        </authorList>
    </citation>
    <scope>NUCLEOTIDE SEQUENCE</scope>
    <source>
        <strain evidence="16">CBS 342.82</strain>
    </source>
</reference>
<evidence type="ECO:0000256" key="11">
    <source>
        <dbReference type="PROSITE-ProRule" id="PRU01032"/>
    </source>
</evidence>
<evidence type="ECO:0000256" key="13">
    <source>
        <dbReference type="SAM" id="SignalP"/>
    </source>
</evidence>
<feature type="domain" description="Peptidase S53" evidence="14">
    <location>
        <begin position="198"/>
        <end position="592"/>
    </location>
</feature>
<dbReference type="GO" id="GO:0046872">
    <property type="term" value="F:metal ion binding"/>
    <property type="evidence" value="ECO:0007669"/>
    <property type="project" value="UniProtKB-UniRule"/>
</dbReference>
<evidence type="ECO:0000259" key="14">
    <source>
        <dbReference type="PROSITE" id="PS51695"/>
    </source>
</evidence>
<dbReference type="GO" id="GO:0005576">
    <property type="term" value="C:extracellular region"/>
    <property type="evidence" value="ECO:0007669"/>
    <property type="project" value="UniProtKB-SubCell"/>
</dbReference>
<feature type="binding site" evidence="11">
    <location>
        <position position="572"/>
    </location>
    <ligand>
        <name>Ca(2+)</name>
        <dbReference type="ChEBI" id="CHEBI:29108"/>
    </ligand>
</feature>
<feature type="binding site" evidence="11">
    <location>
        <position position="570"/>
    </location>
    <ligand>
        <name>Ca(2+)</name>
        <dbReference type="ChEBI" id="CHEBI:29108"/>
    </ligand>
</feature>
<dbReference type="GO" id="GO:0008240">
    <property type="term" value="F:tripeptidyl-peptidase activity"/>
    <property type="evidence" value="ECO:0007669"/>
    <property type="project" value="UniProtKB-EC"/>
</dbReference>
<dbReference type="SMART" id="SM00944">
    <property type="entry name" value="Pro-kuma_activ"/>
    <property type="match status" value="1"/>
</dbReference>
<organism evidence="16">
    <name type="scientific">Dissoconium aciculare CBS 342.82</name>
    <dbReference type="NCBI Taxonomy" id="1314786"/>
    <lineage>
        <taxon>Eukaryota</taxon>
        <taxon>Fungi</taxon>
        <taxon>Dikarya</taxon>
        <taxon>Ascomycota</taxon>
        <taxon>Pezizomycotina</taxon>
        <taxon>Dothideomycetes</taxon>
        <taxon>Dothideomycetidae</taxon>
        <taxon>Mycosphaerellales</taxon>
        <taxon>Dissoconiaceae</taxon>
        <taxon>Dissoconium</taxon>
    </lineage>
</organism>
<keyword evidence="13" id="KW-0732">Signal</keyword>
<evidence type="ECO:0000256" key="12">
    <source>
        <dbReference type="SAM" id="MobiDB-lite"/>
    </source>
</evidence>
<evidence type="ECO:0000256" key="8">
    <source>
        <dbReference type="ARBA" id="ARBA00022825"/>
    </source>
</evidence>
<dbReference type="Gene3D" id="3.40.50.200">
    <property type="entry name" value="Peptidase S8/S53 domain"/>
    <property type="match status" value="1"/>
</dbReference>
<dbReference type="AlphaFoldDB" id="A0A6J3LT38"/>